<dbReference type="InterPro" id="IPR050698">
    <property type="entry name" value="MBL"/>
</dbReference>
<dbReference type="Gene3D" id="3.60.15.10">
    <property type="entry name" value="Ribonuclease Z/Hydroxyacylglutathione hydrolase-like"/>
    <property type="match status" value="1"/>
</dbReference>
<dbReference type="Proteomes" id="UP000248555">
    <property type="component" value="Unassembled WGS sequence"/>
</dbReference>
<dbReference type="InterPro" id="IPR022712">
    <property type="entry name" value="Beta_Casp"/>
</dbReference>
<dbReference type="PANTHER" id="PTHR11203">
    <property type="entry name" value="CLEAVAGE AND POLYADENYLATION SPECIFICITY FACTOR FAMILY MEMBER"/>
    <property type="match status" value="1"/>
</dbReference>
<dbReference type="AlphaFoldDB" id="A0A327YKX1"/>
<keyword evidence="4" id="KW-0269">Exonuclease</keyword>
<dbReference type="GO" id="GO:0004527">
    <property type="term" value="F:exonuclease activity"/>
    <property type="evidence" value="ECO:0007669"/>
    <property type="project" value="UniProtKB-KW"/>
</dbReference>
<organism evidence="4 5">
    <name type="scientific">Paranoxybacillus vitaminiphilus</name>
    <dbReference type="NCBI Taxonomy" id="581036"/>
    <lineage>
        <taxon>Bacteria</taxon>
        <taxon>Bacillati</taxon>
        <taxon>Bacillota</taxon>
        <taxon>Bacilli</taxon>
        <taxon>Bacillales</taxon>
        <taxon>Anoxybacillaceae</taxon>
        <taxon>Paranoxybacillus</taxon>
    </lineage>
</organism>
<feature type="domain" description="Metallo-beta-lactamase" evidence="2">
    <location>
        <begin position="350"/>
        <end position="547"/>
    </location>
</feature>
<dbReference type="Pfam" id="PF10996">
    <property type="entry name" value="Beta-Casp"/>
    <property type="match status" value="1"/>
</dbReference>
<dbReference type="SUPFAM" id="SSF56281">
    <property type="entry name" value="Metallo-hydrolase/oxidoreductase"/>
    <property type="match status" value="1"/>
</dbReference>
<dbReference type="CDD" id="cd16295">
    <property type="entry name" value="TTHA0252-CPSF-like_MBL-fold"/>
    <property type="match status" value="1"/>
</dbReference>
<dbReference type="RefSeq" id="WP_111644683.1">
    <property type="nucleotide sequence ID" value="NZ_QLMH01000004.1"/>
</dbReference>
<reference evidence="4 5" key="1">
    <citation type="submission" date="2018-06" db="EMBL/GenBank/DDBJ databases">
        <title>Genomic Encyclopedia of Type Strains, Phase III (KMG-III): the genomes of soil and plant-associated and newly described type strains.</title>
        <authorList>
            <person name="Whitman W."/>
        </authorList>
    </citation>
    <scope>NUCLEOTIDE SEQUENCE [LARGE SCALE GENOMIC DNA]</scope>
    <source>
        <strain evidence="4 5">CGMCC 1.8979</strain>
    </source>
</reference>
<dbReference type="Pfam" id="PF07521">
    <property type="entry name" value="RMMBL"/>
    <property type="match status" value="1"/>
</dbReference>
<dbReference type="InterPro" id="IPR001279">
    <property type="entry name" value="Metallo-B-lactamas"/>
</dbReference>
<gene>
    <name evidence="4" type="ORF">B0I26_10426</name>
</gene>
<dbReference type="Pfam" id="PF00753">
    <property type="entry name" value="Lactamase_B"/>
    <property type="match status" value="1"/>
</dbReference>
<dbReference type="OrthoDB" id="9803916at2"/>
<dbReference type="Gene3D" id="3.40.50.10890">
    <property type="match status" value="1"/>
</dbReference>
<proteinExistence type="predicted"/>
<evidence type="ECO:0000313" key="4">
    <source>
        <dbReference type="EMBL" id="RAK20375.1"/>
    </source>
</evidence>
<keyword evidence="5" id="KW-1185">Reference proteome</keyword>
<comment type="caution">
    <text evidence="4">The sequence shown here is derived from an EMBL/GenBank/DDBJ whole genome shotgun (WGS) entry which is preliminary data.</text>
</comment>
<name>A0A327YKX1_9BACL</name>
<dbReference type="EMBL" id="QLMH01000004">
    <property type="protein sequence ID" value="RAK20375.1"/>
    <property type="molecule type" value="Genomic_DNA"/>
</dbReference>
<feature type="domain" description="Beta-Casp" evidence="3">
    <location>
        <begin position="578"/>
        <end position="699"/>
    </location>
</feature>
<keyword evidence="1" id="KW-0378">Hydrolase</keyword>
<keyword evidence="4" id="KW-0540">Nuclease</keyword>
<dbReference type="GO" id="GO:0004521">
    <property type="term" value="F:RNA endonuclease activity"/>
    <property type="evidence" value="ECO:0007669"/>
    <property type="project" value="TreeGrafter"/>
</dbReference>
<evidence type="ECO:0000313" key="5">
    <source>
        <dbReference type="Proteomes" id="UP000248555"/>
    </source>
</evidence>
<dbReference type="InterPro" id="IPR011108">
    <property type="entry name" value="RMMBL"/>
</dbReference>
<dbReference type="PANTHER" id="PTHR11203:SF37">
    <property type="entry name" value="INTEGRATOR COMPLEX SUBUNIT 11"/>
    <property type="match status" value="1"/>
</dbReference>
<accession>A0A327YKX1</accession>
<evidence type="ECO:0000259" key="3">
    <source>
        <dbReference type="SMART" id="SM01027"/>
    </source>
</evidence>
<evidence type="ECO:0000256" key="1">
    <source>
        <dbReference type="ARBA" id="ARBA00022801"/>
    </source>
</evidence>
<dbReference type="InterPro" id="IPR036866">
    <property type="entry name" value="RibonucZ/Hydroxyglut_hydro"/>
</dbReference>
<dbReference type="SMART" id="SM00849">
    <property type="entry name" value="Lactamase_B"/>
    <property type="match status" value="1"/>
</dbReference>
<evidence type="ECO:0000259" key="2">
    <source>
        <dbReference type="SMART" id="SM00849"/>
    </source>
</evidence>
<sequence>MSRSKELFHKAVFLENRHRFAEAAFYYEELAKEEHITLDMLYALMQYFHRIGNFQKVLQLAKEALEKGGELEKFVPPFIEAWEQVDGGTEELWYIYDQFGVCRQPRVCLPILQHLWKQGEHVYMETTQLYEITEQLFTESAEYQDIYMDVVLFLVVLEMEAENFPQARFHLRKLLFLQLDVSEKANELFVCSVKLDLLEEWWENDALRDLALHLCEENWSFFLTAQKMYQRKITKEELRQFCQQTFVHPFLAEKQFLYIIYGKLIVGEAISLQEAEKVKQFHGHWLAMKLAVMISGIGSYDLLRHHFTHYADLEEAVRIFHRLEKAKVVMRKPLLDQVRVTVLGGGEKIGGSSILVSVEDHHILLDAGFHLGEGNVLPDYTPLDRLNVKWEDIDALIITHAHMDHSAAAPYLYRKCPNIPIYATEETKQLMGVMLADLLKQHSEEEIGFSEADLQAALEHIECACNTFTIPSKDDEWKVTFYRAGHILGAVAVCLEIKGVSIFYTGDFSITDQKTVKGMVLPPDLHVDILITENTYGSLPTNACMSRKEQEKLLVKQIKKVMDRGGNILIPAFALGRAQEIMLILHEYFRHHRFLPFFVYVDGLVAEVSQVYDSYLSHNGYSSLFDKGIREARSFYRNGKFDEFAQRMLNQGKNCIIASSGMLIDGSASSRYAEKIVADTKNAIAFSGYLDEESPGHSLLQGQTDTVKLNERFYPVRAEICSIRLSAHASREEIIKTAIALNPSVIFLVHGEHEQQYRAPRSNGVVYPTVFSLLRNNLTVPVVAAKNGTIYTFSKGEVVEWRHNG</sequence>
<dbReference type="SMART" id="SM01027">
    <property type="entry name" value="Beta-Casp"/>
    <property type="match status" value="1"/>
</dbReference>
<protein>
    <submittedName>
        <fullName evidence="4">Cft2 family RNA processing exonuclease</fullName>
    </submittedName>
</protein>